<dbReference type="SUPFAM" id="SSF52058">
    <property type="entry name" value="L domain-like"/>
    <property type="match status" value="1"/>
</dbReference>
<dbReference type="InterPro" id="IPR032675">
    <property type="entry name" value="LRR_dom_sf"/>
</dbReference>
<dbReference type="Gene3D" id="3.80.10.10">
    <property type="entry name" value="Ribonuclease Inhibitor"/>
    <property type="match status" value="1"/>
</dbReference>
<reference evidence="1" key="1">
    <citation type="submission" date="2022-11" db="EMBL/GenBank/DDBJ databases">
        <authorList>
            <person name="Morgan W.R."/>
            <person name="Tartar A."/>
        </authorList>
    </citation>
    <scope>NUCLEOTIDE SEQUENCE</scope>
    <source>
        <strain evidence="1">ARSEF 373</strain>
    </source>
</reference>
<accession>A0AAV2YN77</accession>
<keyword evidence="2" id="KW-1185">Reference proteome</keyword>
<protein>
    <submittedName>
        <fullName evidence="1">Uncharacterized protein</fullName>
    </submittedName>
</protein>
<name>A0AAV2YN77_9STRA</name>
<dbReference type="Proteomes" id="UP001146120">
    <property type="component" value="Unassembled WGS sequence"/>
</dbReference>
<dbReference type="AlphaFoldDB" id="A0AAV2YN77"/>
<evidence type="ECO:0000313" key="1">
    <source>
        <dbReference type="EMBL" id="DAZ95425.1"/>
    </source>
</evidence>
<dbReference type="EMBL" id="DAKRPA010000205">
    <property type="protein sequence ID" value="DAZ95425.1"/>
    <property type="molecule type" value="Genomic_DNA"/>
</dbReference>
<comment type="caution">
    <text evidence="1">The sequence shown here is derived from an EMBL/GenBank/DDBJ whole genome shotgun (WGS) entry which is preliminary data.</text>
</comment>
<proteinExistence type="predicted"/>
<gene>
    <name evidence="1" type="ORF">N0F65_006315</name>
</gene>
<organism evidence="1 2">
    <name type="scientific">Lagenidium giganteum</name>
    <dbReference type="NCBI Taxonomy" id="4803"/>
    <lineage>
        <taxon>Eukaryota</taxon>
        <taxon>Sar</taxon>
        <taxon>Stramenopiles</taxon>
        <taxon>Oomycota</taxon>
        <taxon>Peronosporomycetes</taxon>
        <taxon>Pythiales</taxon>
        <taxon>Pythiaceae</taxon>
    </lineage>
</organism>
<sequence>MRETPAGIVCRLHTFPWFISSYTCSVIELNCRRIGTDGNAKDLEKVLTLVKHDLIFYVAFTHCPALEIPSTIQEFRNLKGIEVYNSTIVDWPEQASLQQDLHPYLSVLYMARVNMSELPTGLQHPQFPRSLMDIEMCMVNLTTLPEVIIGRWPRRLTFLYWEMSGLRQIPSVVGELQVDQLSFSGNDIREVPDVIFASQHLQVVSFAANRELAVIPSDMGDISLLYEVLLDYTSVAALPTWLTPSFASSLGTNVSASATPFCGQQFEDIGGVHCALLQYDTISLYPIEIKDAQRST</sequence>
<reference evidence="1" key="2">
    <citation type="journal article" date="2023" name="Microbiol Resour">
        <title>Decontamination and Annotation of the Draft Genome Sequence of the Oomycete Lagenidium giganteum ARSEF 373.</title>
        <authorList>
            <person name="Morgan W.R."/>
            <person name="Tartar A."/>
        </authorList>
    </citation>
    <scope>NUCLEOTIDE SEQUENCE</scope>
    <source>
        <strain evidence="1">ARSEF 373</strain>
    </source>
</reference>
<evidence type="ECO:0000313" key="2">
    <source>
        <dbReference type="Proteomes" id="UP001146120"/>
    </source>
</evidence>